<dbReference type="RefSeq" id="WP_242673232.1">
    <property type="nucleotide sequence ID" value="NZ_FOCZ01000007.1"/>
</dbReference>
<dbReference type="AlphaFoldDB" id="A0A1V9E3W1"/>
<dbReference type="GO" id="GO:0003700">
    <property type="term" value="F:DNA-binding transcription factor activity"/>
    <property type="evidence" value="ECO:0007669"/>
    <property type="project" value="InterPro"/>
</dbReference>
<evidence type="ECO:0000313" key="2">
    <source>
        <dbReference type="EMBL" id="OQP40704.1"/>
    </source>
</evidence>
<feature type="domain" description="HTH lysR-type" evidence="1">
    <location>
        <begin position="36"/>
        <end position="82"/>
    </location>
</feature>
<dbReference type="PANTHER" id="PTHR30432">
    <property type="entry name" value="TRANSCRIPTIONAL REGULATOR MODE"/>
    <property type="match status" value="1"/>
</dbReference>
<dbReference type="EMBL" id="LVXG01000067">
    <property type="protein sequence ID" value="OQP40704.1"/>
    <property type="molecule type" value="Genomic_DNA"/>
</dbReference>
<dbReference type="InterPro" id="IPR000847">
    <property type="entry name" value="LysR_HTH_N"/>
</dbReference>
<dbReference type="InterPro" id="IPR036388">
    <property type="entry name" value="WH-like_DNA-bd_sf"/>
</dbReference>
<evidence type="ECO:0000259" key="1">
    <source>
        <dbReference type="Pfam" id="PF00126"/>
    </source>
</evidence>
<evidence type="ECO:0000313" key="3">
    <source>
        <dbReference type="Proteomes" id="UP000192610"/>
    </source>
</evidence>
<dbReference type="Proteomes" id="UP000192610">
    <property type="component" value="Unassembled WGS sequence"/>
</dbReference>
<protein>
    <submittedName>
        <fullName evidence="2">ModE family transcriptional regulator</fullName>
    </submittedName>
</protein>
<name>A0A1V9E3W1_9BACT</name>
<dbReference type="Gene3D" id="1.10.10.10">
    <property type="entry name" value="Winged helix-like DNA-binding domain superfamily/Winged helix DNA-binding domain"/>
    <property type="match status" value="1"/>
</dbReference>
<dbReference type="PANTHER" id="PTHR30432:SF1">
    <property type="entry name" value="DNA-BINDING TRANSCRIPTIONAL DUAL REGULATOR MODE"/>
    <property type="match status" value="1"/>
</dbReference>
<dbReference type="SUPFAM" id="SSF46785">
    <property type="entry name" value="Winged helix' DNA-binding domain"/>
    <property type="match status" value="1"/>
</dbReference>
<accession>A0A1V9E3W1</accession>
<sequence>MKNQMRDILTNGQFRVNGSLWLEGNGTRFFGPGPVELLQRIEETGSINQAAKKMGMSYKKAWEIVNRLNEIVGSPLVVTATGGEKGGGSSISDDAKQLIEWYLSLRERFRKFMEEESLKLTV</sequence>
<dbReference type="Pfam" id="PF00126">
    <property type="entry name" value="HTH_1"/>
    <property type="match status" value="1"/>
</dbReference>
<comment type="caution">
    <text evidence="2">The sequence shown here is derived from an EMBL/GenBank/DDBJ whole genome shotgun (WGS) entry which is preliminary data.</text>
</comment>
<dbReference type="STRING" id="354355.SAMN05660816_04287"/>
<reference evidence="3" key="1">
    <citation type="submission" date="2016-04" db="EMBL/GenBank/DDBJ databases">
        <authorList>
            <person name="Chen L."/>
            <person name="Zhuang W."/>
            <person name="Wang G."/>
        </authorList>
    </citation>
    <scope>NUCLEOTIDE SEQUENCE [LARGE SCALE GENOMIC DNA]</scope>
    <source>
        <strain evidence="3">17621</strain>
    </source>
</reference>
<keyword evidence="3" id="KW-1185">Reference proteome</keyword>
<dbReference type="InterPro" id="IPR036390">
    <property type="entry name" value="WH_DNA-bd_sf"/>
</dbReference>
<organism evidence="2 3">
    <name type="scientific">Niastella yeongjuensis</name>
    <dbReference type="NCBI Taxonomy" id="354355"/>
    <lineage>
        <taxon>Bacteria</taxon>
        <taxon>Pseudomonadati</taxon>
        <taxon>Bacteroidota</taxon>
        <taxon>Chitinophagia</taxon>
        <taxon>Chitinophagales</taxon>
        <taxon>Chitinophagaceae</taxon>
        <taxon>Niastella</taxon>
    </lineage>
</organism>
<proteinExistence type="predicted"/>
<dbReference type="InterPro" id="IPR051815">
    <property type="entry name" value="Molybdate_resp_trans_reg"/>
</dbReference>
<gene>
    <name evidence="2" type="ORF">A4H97_13855</name>
</gene>